<dbReference type="PANTHER" id="PTHR31435">
    <property type="entry name" value="PROTEIN NATD1"/>
    <property type="match status" value="1"/>
</dbReference>
<accession>A0A9D2HXI9</accession>
<dbReference type="Pfam" id="PF14542">
    <property type="entry name" value="Acetyltransf_CG"/>
    <property type="match status" value="1"/>
</dbReference>
<name>A0A9D2HXI9_9BACE</name>
<dbReference type="PROSITE" id="PS51729">
    <property type="entry name" value="GNAT_YJDJ"/>
    <property type="match status" value="1"/>
</dbReference>
<comment type="caution">
    <text evidence="2">The sequence shown here is derived from an EMBL/GenBank/DDBJ whole genome shotgun (WGS) entry which is preliminary data.</text>
</comment>
<proteinExistence type="predicted"/>
<reference evidence="2" key="2">
    <citation type="submission" date="2021-04" db="EMBL/GenBank/DDBJ databases">
        <authorList>
            <person name="Gilroy R."/>
        </authorList>
    </citation>
    <scope>NUCLEOTIDE SEQUENCE</scope>
    <source>
        <strain evidence="2">ChiHjej12B11-9795</strain>
    </source>
</reference>
<evidence type="ECO:0000313" key="2">
    <source>
        <dbReference type="EMBL" id="HJA85963.1"/>
    </source>
</evidence>
<dbReference type="InterPro" id="IPR031165">
    <property type="entry name" value="GNAT_YJDJ"/>
</dbReference>
<dbReference type="Proteomes" id="UP000823862">
    <property type="component" value="Unassembled WGS sequence"/>
</dbReference>
<feature type="domain" description="N-acetyltransferase" evidence="1">
    <location>
        <begin position="6"/>
        <end position="92"/>
    </location>
</feature>
<dbReference type="SUPFAM" id="SSF55729">
    <property type="entry name" value="Acyl-CoA N-acyltransferases (Nat)"/>
    <property type="match status" value="1"/>
</dbReference>
<dbReference type="PANTHER" id="PTHR31435:SF9">
    <property type="entry name" value="PROTEIN NATD1"/>
    <property type="match status" value="1"/>
</dbReference>
<dbReference type="CDD" id="cd04301">
    <property type="entry name" value="NAT_SF"/>
    <property type="match status" value="1"/>
</dbReference>
<dbReference type="EMBL" id="DWZI01000037">
    <property type="protein sequence ID" value="HJA85963.1"/>
    <property type="molecule type" value="Genomic_DNA"/>
</dbReference>
<dbReference type="InterPro" id="IPR016181">
    <property type="entry name" value="Acyl_CoA_acyltransferase"/>
</dbReference>
<reference evidence="2" key="1">
    <citation type="journal article" date="2021" name="PeerJ">
        <title>Extensive microbial diversity within the chicken gut microbiome revealed by metagenomics and culture.</title>
        <authorList>
            <person name="Gilroy R."/>
            <person name="Ravi A."/>
            <person name="Getino M."/>
            <person name="Pursley I."/>
            <person name="Horton D.L."/>
            <person name="Alikhan N.F."/>
            <person name="Baker D."/>
            <person name="Gharbi K."/>
            <person name="Hall N."/>
            <person name="Watson M."/>
            <person name="Adriaenssens E.M."/>
            <person name="Foster-Nyarko E."/>
            <person name="Jarju S."/>
            <person name="Secka A."/>
            <person name="Antonio M."/>
            <person name="Oren A."/>
            <person name="Chaudhuri R.R."/>
            <person name="La Ragione R."/>
            <person name="Hildebrand F."/>
            <person name="Pallen M.J."/>
        </authorList>
    </citation>
    <scope>NUCLEOTIDE SEQUENCE</scope>
    <source>
        <strain evidence="2">ChiHjej12B11-9795</strain>
    </source>
</reference>
<protein>
    <submittedName>
        <fullName evidence="2">N-acetyltransferase</fullName>
    </submittedName>
</protein>
<dbReference type="Gene3D" id="3.40.630.30">
    <property type="match status" value="1"/>
</dbReference>
<evidence type="ECO:0000313" key="3">
    <source>
        <dbReference type="Proteomes" id="UP000823862"/>
    </source>
</evidence>
<dbReference type="AlphaFoldDB" id="A0A9D2HXI9"/>
<dbReference type="InterPro" id="IPR045057">
    <property type="entry name" value="Gcn5-rel_NAT"/>
</dbReference>
<organism evidence="2 3">
    <name type="scientific">Candidatus Bacteroides avicola</name>
    <dbReference type="NCBI Taxonomy" id="2838468"/>
    <lineage>
        <taxon>Bacteria</taxon>
        <taxon>Pseudomonadati</taxon>
        <taxon>Bacteroidota</taxon>
        <taxon>Bacteroidia</taxon>
        <taxon>Bacteroidales</taxon>
        <taxon>Bacteroidaceae</taxon>
        <taxon>Bacteroides</taxon>
    </lineage>
</organism>
<evidence type="ECO:0000259" key="1">
    <source>
        <dbReference type="PROSITE" id="PS51729"/>
    </source>
</evidence>
<gene>
    <name evidence="2" type="ORF">H9950_07205</name>
</gene>
<sequence>MRYNIQHIPDMQRFSLVLDGETAYLSYRLTPDSALDIRHTLVPPPLEGKGIASALVKAAYDYALAQGLTPMATCSYAVRWLQRHPEYQGVIGPDYKEEGTCSL</sequence>